<comment type="caution">
    <text evidence="2">The sequence shown here is derived from an EMBL/GenBank/DDBJ whole genome shotgun (WGS) entry which is preliminary data.</text>
</comment>
<evidence type="ECO:0008006" key="4">
    <source>
        <dbReference type="Google" id="ProtNLM"/>
    </source>
</evidence>
<feature type="transmembrane region" description="Helical" evidence="1">
    <location>
        <begin position="24"/>
        <end position="43"/>
    </location>
</feature>
<organism evidence="2 3">
    <name type="scientific">Carboxylicivirga mesophila</name>
    <dbReference type="NCBI Taxonomy" id="1166478"/>
    <lineage>
        <taxon>Bacteria</taxon>
        <taxon>Pseudomonadati</taxon>
        <taxon>Bacteroidota</taxon>
        <taxon>Bacteroidia</taxon>
        <taxon>Marinilabiliales</taxon>
        <taxon>Marinilabiliaceae</taxon>
        <taxon>Carboxylicivirga</taxon>
    </lineage>
</organism>
<sequence length="154" mass="17803">MKRSLMAKSGKEVQVLWSRKEKRILFVFWGICLLIIAIAYFLFINRSIKYQNASAAYEGLQVPDSVVCMVSNQVKPIALNSIMVQNGVYWGCCDRCLNRLHYNIGNVQYAKDPYNGKTIKKCDAIIHISPFNKRTVLYFESNETYNEFLKIDKS</sequence>
<keyword evidence="1" id="KW-0472">Membrane</keyword>
<dbReference type="Proteomes" id="UP000721861">
    <property type="component" value="Unassembled WGS sequence"/>
</dbReference>
<gene>
    <name evidence="2" type="ORF">KEM09_14645</name>
</gene>
<keyword evidence="3" id="KW-1185">Reference proteome</keyword>
<reference evidence="2 3" key="1">
    <citation type="journal article" date="2014" name="Int. J. Syst. Evol. Microbiol.">
        <title>Carboxylicivirga gen. nov. in the family Marinilabiliaceae with two novel species, Carboxylicivirga mesophila sp. nov. and Carboxylicivirga taeanensis sp. nov., and reclassification of Cytophaga fermentans as Saccharicrinis fermentans gen. nov., comb. nov.</title>
        <authorList>
            <person name="Yang S.H."/>
            <person name="Seo H.S."/>
            <person name="Woo J.H."/>
            <person name="Oh H.M."/>
            <person name="Jang H."/>
            <person name="Lee J.H."/>
            <person name="Kim S.J."/>
            <person name="Kwon K.K."/>
        </authorList>
    </citation>
    <scope>NUCLEOTIDE SEQUENCE [LARGE SCALE GENOMIC DNA]</scope>
    <source>
        <strain evidence="2 3">JCM 18290</strain>
    </source>
</reference>
<evidence type="ECO:0000313" key="3">
    <source>
        <dbReference type="Proteomes" id="UP000721861"/>
    </source>
</evidence>
<dbReference type="RefSeq" id="WP_212229424.1">
    <property type="nucleotide sequence ID" value="NZ_JAGUCN010000017.1"/>
</dbReference>
<evidence type="ECO:0000256" key="1">
    <source>
        <dbReference type="SAM" id="Phobius"/>
    </source>
</evidence>
<keyword evidence="1" id="KW-0812">Transmembrane</keyword>
<evidence type="ECO:0000313" key="2">
    <source>
        <dbReference type="EMBL" id="MBS2212654.1"/>
    </source>
</evidence>
<accession>A0ABS5KC81</accession>
<name>A0ABS5KC81_9BACT</name>
<protein>
    <recommendedName>
        <fullName evidence="4">TRASH transcription regulator C-terminal archaeal domain-containing protein</fullName>
    </recommendedName>
</protein>
<proteinExistence type="predicted"/>
<keyword evidence="1" id="KW-1133">Transmembrane helix</keyword>
<dbReference type="EMBL" id="JAGUCN010000017">
    <property type="protein sequence ID" value="MBS2212654.1"/>
    <property type="molecule type" value="Genomic_DNA"/>
</dbReference>